<dbReference type="AlphaFoldDB" id="A0A1G8D0H0"/>
<dbReference type="Proteomes" id="UP000198967">
    <property type="component" value="Unassembled WGS sequence"/>
</dbReference>
<dbReference type="EMBL" id="FNBE01000024">
    <property type="protein sequence ID" value="SDH51357.1"/>
    <property type="molecule type" value="Genomic_DNA"/>
</dbReference>
<name>A0A1G8D0H0_PSEOR</name>
<dbReference type="Pfam" id="PF00378">
    <property type="entry name" value="ECH_1"/>
    <property type="match status" value="1"/>
</dbReference>
<proteinExistence type="predicted"/>
<dbReference type="Gene3D" id="3.90.226.10">
    <property type="entry name" value="2-enoyl-CoA Hydratase, Chain A, domain 1"/>
    <property type="match status" value="1"/>
</dbReference>
<dbReference type="CDD" id="cd06558">
    <property type="entry name" value="crotonase-like"/>
    <property type="match status" value="1"/>
</dbReference>
<protein>
    <submittedName>
        <fullName evidence="1">Enoyl-CoA hydratase</fullName>
    </submittedName>
</protein>
<keyword evidence="2" id="KW-1185">Reference proteome</keyword>
<sequence>MELKVTRYEVDDAGVATVWLHRPERRNSWTGRMHDEFRWICAQLENDPMVRVIVLTGTGTTFCIGADPKALSGYVGREHYDPGLSAEPANPGYGVRPEFDSDLAWQLGLRKPMIAAVNGACAGIAVALAAFCDLRFAVAGAKFTTAAPKLGLPAEYGLSWILPRLIGMTHTTDVLFTGRVVRAEEFDRMGFLNGVFPAEEFDAAVRTYAHRLAAVSPASVTSAKRQIWADALSPDARAAVEESKRLIGTMMREPDYKEGVAAFLGRREPSFRPGREQA</sequence>
<dbReference type="InterPro" id="IPR029045">
    <property type="entry name" value="ClpP/crotonase-like_dom_sf"/>
</dbReference>
<organism evidence="1 2">
    <name type="scientific">Pseudonocardia oroxyli</name>
    <dbReference type="NCBI Taxonomy" id="366584"/>
    <lineage>
        <taxon>Bacteria</taxon>
        <taxon>Bacillati</taxon>
        <taxon>Actinomycetota</taxon>
        <taxon>Actinomycetes</taxon>
        <taxon>Pseudonocardiales</taxon>
        <taxon>Pseudonocardiaceae</taxon>
        <taxon>Pseudonocardia</taxon>
    </lineage>
</organism>
<dbReference type="GO" id="GO:0003824">
    <property type="term" value="F:catalytic activity"/>
    <property type="evidence" value="ECO:0007669"/>
    <property type="project" value="UniProtKB-ARBA"/>
</dbReference>
<dbReference type="OrthoDB" id="9777711at2"/>
<gene>
    <name evidence="1" type="ORF">SAMN05216377_12424</name>
</gene>
<dbReference type="STRING" id="366584.SAMN05216377_12424"/>
<dbReference type="InterPro" id="IPR001753">
    <property type="entry name" value="Enoyl-CoA_hydra/iso"/>
</dbReference>
<accession>A0A1G8D0H0</accession>
<reference evidence="1 2" key="1">
    <citation type="submission" date="2016-10" db="EMBL/GenBank/DDBJ databases">
        <authorList>
            <person name="de Groot N.N."/>
        </authorList>
    </citation>
    <scope>NUCLEOTIDE SEQUENCE [LARGE SCALE GENOMIC DNA]</scope>
    <source>
        <strain evidence="1 2">CGMCC 4.3143</strain>
    </source>
</reference>
<dbReference type="RefSeq" id="WP_093089600.1">
    <property type="nucleotide sequence ID" value="NZ_FNBE01000024.1"/>
</dbReference>
<evidence type="ECO:0000313" key="2">
    <source>
        <dbReference type="Proteomes" id="UP000198967"/>
    </source>
</evidence>
<evidence type="ECO:0000313" key="1">
    <source>
        <dbReference type="EMBL" id="SDH51357.1"/>
    </source>
</evidence>
<dbReference type="PANTHER" id="PTHR43459">
    <property type="entry name" value="ENOYL-COA HYDRATASE"/>
    <property type="match status" value="1"/>
</dbReference>
<dbReference type="PANTHER" id="PTHR43459:SF1">
    <property type="entry name" value="EG:BACN32G11.4 PROTEIN"/>
    <property type="match status" value="1"/>
</dbReference>
<dbReference type="SUPFAM" id="SSF52096">
    <property type="entry name" value="ClpP/crotonase"/>
    <property type="match status" value="1"/>
</dbReference>